<dbReference type="EC" id="2.7.13.3" evidence="3"/>
<dbReference type="CDD" id="cd00156">
    <property type="entry name" value="REC"/>
    <property type="match status" value="1"/>
</dbReference>
<evidence type="ECO:0000259" key="11">
    <source>
        <dbReference type="PROSITE" id="PS50109"/>
    </source>
</evidence>
<dbReference type="InterPro" id="IPR013655">
    <property type="entry name" value="PAS_fold_3"/>
</dbReference>
<dbReference type="InterPro" id="IPR036890">
    <property type="entry name" value="HATPase_C_sf"/>
</dbReference>
<dbReference type="InterPro" id="IPR036097">
    <property type="entry name" value="HisK_dim/P_sf"/>
</dbReference>
<feature type="domain" description="Histidine kinase" evidence="11">
    <location>
        <begin position="1033"/>
        <end position="1255"/>
    </location>
</feature>
<dbReference type="InterPro" id="IPR000014">
    <property type="entry name" value="PAS"/>
</dbReference>
<feature type="domain" description="PAS" evidence="13">
    <location>
        <begin position="896"/>
        <end position="941"/>
    </location>
</feature>
<dbReference type="Pfam" id="PF13426">
    <property type="entry name" value="PAS_9"/>
    <property type="match status" value="2"/>
</dbReference>
<evidence type="ECO:0000259" key="14">
    <source>
        <dbReference type="PROSITE" id="PS50113"/>
    </source>
</evidence>
<feature type="modified residue" description="4-aspartylphosphate" evidence="8">
    <location>
        <position position="1325"/>
    </location>
</feature>
<dbReference type="SMART" id="SM00448">
    <property type="entry name" value="REC"/>
    <property type="match status" value="1"/>
</dbReference>
<evidence type="ECO:0000256" key="7">
    <source>
        <dbReference type="ARBA" id="ARBA00023012"/>
    </source>
</evidence>
<dbReference type="InterPro" id="IPR001789">
    <property type="entry name" value="Sig_transdc_resp-reg_receiver"/>
</dbReference>
<evidence type="ECO:0000256" key="8">
    <source>
        <dbReference type="PROSITE-ProRule" id="PRU00169"/>
    </source>
</evidence>
<sequence length="1391" mass="157618">MKVVLPDQEKKRLAALKQYQILDTPAEAVFDDLTNLAAQICETPIALISLVDAERQWFKSKLGLTVSETPRNVAFCNYDIWQKEPLIVEDARKDARFANNALVTGEPYIRFYAGAPLITSDGLALGTLCAIDRIPRQLTKKQISALQVLSRQVISQIELRKNLAEFQRTQSLLIAQKEMLQVVSNSTSVNQALNAVTQQQKEILQTIFDRIPVMLSFFDREGKLQMINREWLNILGWTLEELQESPDILTKFYPDPEYRQQVWEFIQRAENHQWQDFKTHVKDGRVLNTTWANVKLSDGRTIGIGQDITARKQTEELLLKTQERLQHLLKTSPVVIYSCKPTASYPATFVSENVTALFGYSAEDFVNNPTFWLDRVHPEDVALIPEAIAILFAQGHHNYEYRFLHQDGGYRWIYEELKLLLDAGGNASEIVGTLQDITERKQAESDRLKAEKSLHESEERFRLFINGVKDYAIFVLDTNGYVTSWNTGATAIKGYQAEEIIGQHFSRFYPPEDVAQGKPDRLLEIAATVGRVENEGWRVGKDGSYFWANVVITALQDGTGKICGFSKITQDITERKRAEETLQKSHKELADFKFALDESAIVAITDNKGTIQYVNNKFCQISGYSREELIGKDHRIINSGYHPKAFFQNIWNTISHGKVWKGEIRNRAKNGSIYWVDTTIVPFLDAQGNPYQYIAVRNDITDRKQAEEALRQQAQREKLVAEIAQRIRQSLDLNEILNTTVTEVQRLLESDRVLIFRFEPDWSGVVAVESVAPNWQSILGAKISDSFFKDTERRESYERGGIQAVEDILNAGLSPCHIDLLAQFQVRANLVVPILQENKLWGLLVAHHCSNPRKWQNWEIELLKQLATQLEIAIQQSQLYQQVQQELNERKLAEQKIREQAALLDVTTDAILVRDLNHRILFWNQGAERLYGWKKEEVLGKCANNLLYWETPLLVENIYQTVSSKGEWHGELQQVTEDGKEIIVESRWTLVRDSAEEPKAILMVNTDITQKRLMERQFLRSQRMESIGTLAGGIAHDLNNILAPILMAVQLLKLQISSAQGQQWLEILEDSTRRGSELIKQVLSFARGLDGEHGVLQIRHLIKEIKKIVEEIFPRSIEIYTDVSRDLWAVCGDATHLHQVLMNLCVNARDAMPTGGTLTISAENLVITENDAQLQMDVQPGSYVVVTVNDTGVGIAPEILDRIFEPFFTTKEVGKGTGLGLSTVIGIIKSHKGFITVSSKLGKGSEFKVYLPAVEAAADLDEEDWELPMGNGELILVVDDEAAIREITKSTLTAYNYQVLTAKDGVEAIALYVEHKNDIKLVLVDIMMPVLDGTHTIRTLQKINPEVKTIASSGLVSGTHLQDVGNTTANKFLPKPYSTQELLEVMHDLLH</sequence>
<feature type="domain" description="PAC" evidence="14">
    <location>
        <begin position="397"/>
        <end position="449"/>
    </location>
</feature>
<dbReference type="PROSITE" id="PS50046">
    <property type="entry name" value="PHYTOCHROME_2"/>
    <property type="match status" value="1"/>
</dbReference>
<dbReference type="SUPFAM" id="SSF55785">
    <property type="entry name" value="PYP-like sensor domain (PAS domain)"/>
    <property type="match status" value="5"/>
</dbReference>
<feature type="domain" description="PAS" evidence="13">
    <location>
        <begin position="200"/>
        <end position="255"/>
    </location>
</feature>
<organism evidence="15 16">
    <name type="scientific">Floridaenema aerugineum BLCC-F46</name>
    <dbReference type="NCBI Taxonomy" id="3153654"/>
    <lineage>
        <taxon>Bacteria</taxon>
        <taxon>Bacillati</taxon>
        <taxon>Cyanobacteriota</taxon>
        <taxon>Cyanophyceae</taxon>
        <taxon>Oscillatoriophycideae</taxon>
        <taxon>Aerosakkonematales</taxon>
        <taxon>Aerosakkonemataceae</taxon>
        <taxon>Floridanema</taxon>
        <taxon>Floridanema aerugineum</taxon>
    </lineage>
</organism>
<dbReference type="Pfam" id="PF08447">
    <property type="entry name" value="PAS_3"/>
    <property type="match status" value="1"/>
</dbReference>
<evidence type="ECO:0000256" key="9">
    <source>
        <dbReference type="SAM" id="Coils"/>
    </source>
</evidence>
<evidence type="ECO:0000313" key="16">
    <source>
        <dbReference type="Proteomes" id="UP001576774"/>
    </source>
</evidence>
<comment type="catalytic activity">
    <reaction evidence="1">
        <text>ATP + protein L-histidine = ADP + protein N-phospho-L-histidine.</text>
        <dbReference type="EC" id="2.7.13.3"/>
    </reaction>
</comment>
<dbReference type="CDD" id="cd00082">
    <property type="entry name" value="HisKA"/>
    <property type="match status" value="1"/>
</dbReference>
<dbReference type="InterPro" id="IPR005467">
    <property type="entry name" value="His_kinase_dom"/>
</dbReference>
<dbReference type="Pfam" id="PF02518">
    <property type="entry name" value="HATPase_c"/>
    <property type="match status" value="1"/>
</dbReference>
<proteinExistence type="inferred from homology"/>
<evidence type="ECO:0000256" key="3">
    <source>
        <dbReference type="ARBA" id="ARBA00012438"/>
    </source>
</evidence>
<dbReference type="InterPro" id="IPR004358">
    <property type="entry name" value="Sig_transdc_His_kin-like_C"/>
</dbReference>
<feature type="domain" description="Phytochrome chromophore attachment site" evidence="10">
    <location>
        <begin position="732"/>
        <end position="869"/>
    </location>
</feature>
<feature type="coiled-coil region" evidence="9">
    <location>
        <begin position="876"/>
        <end position="903"/>
    </location>
</feature>
<dbReference type="PANTHER" id="PTHR43304">
    <property type="entry name" value="PHYTOCHROME-LIKE PROTEIN CPH1"/>
    <property type="match status" value="1"/>
</dbReference>
<keyword evidence="9" id="KW-0175">Coiled coil</keyword>
<dbReference type="PROSITE" id="PS50112">
    <property type="entry name" value="PAS"/>
    <property type="match status" value="5"/>
</dbReference>
<dbReference type="InterPro" id="IPR029016">
    <property type="entry name" value="GAF-like_dom_sf"/>
</dbReference>
<dbReference type="PROSITE" id="PS50109">
    <property type="entry name" value="HIS_KIN"/>
    <property type="match status" value="1"/>
</dbReference>
<keyword evidence="6" id="KW-0418">Kinase</keyword>
<evidence type="ECO:0000313" key="15">
    <source>
        <dbReference type="EMBL" id="MFB2881719.1"/>
    </source>
</evidence>
<feature type="domain" description="PAC" evidence="14">
    <location>
        <begin position="968"/>
        <end position="1020"/>
    </location>
</feature>
<dbReference type="InterPro" id="IPR016132">
    <property type="entry name" value="Phyto_chromo_attachment"/>
</dbReference>
<evidence type="ECO:0000256" key="6">
    <source>
        <dbReference type="ARBA" id="ARBA00022777"/>
    </source>
</evidence>
<dbReference type="SUPFAM" id="SSF52172">
    <property type="entry name" value="CheY-like"/>
    <property type="match status" value="1"/>
</dbReference>
<feature type="domain" description="Response regulatory" evidence="12">
    <location>
        <begin position="1274"/>
        <end position="1390"/>
    </location>
</feature>
<dbReference type="SMART" id="SM00091">
    <property type="entry name" value="PAS"/>
    <property type="match status" value="5"/>
</dbReference>
<evidence type="ECO:0000256" key="2">
    <source>
        <dbReference type="ARBA" id="ARBA00006402"/>
    </source>
</evidence>
<dbReference type="CDD" id="cd00130">
    <property type="entry name" value="PAS"/>
    <property type="match status" value="5"/>
</dbReference>
<dbReference type="SMART" id="SM00387">
    <property type="entry name" value="HATPase_c"/>
    <property type="match status" value="1"/>
</dbReference>
<feature type="domain" description="PAS" evidence="13">
    <location>
        <begin position="457"/>
        <end position="513"/>
    </location>
</feature>
<evidence type="ECO:0000256" key="4">
    <source>
        <dbReference type="ARBA" id="ARBA00022553"/>
    </source>
</evidence>
<dbReference type="PROSITE" id="PS50113">
    <property type="entry name" value="PAC"/>
    <property type="match status" value="4"/>
</dbReference>
<dbReference type="InterPro" id="IPR035965">
    <property type="entry name" value="PAS-like_dom_sf"/>
</dbReference>
<name>A0ABV4XFZ8_9CYAN</name>
<keyword evidence="7" id="KW-0902">Two-component regulatory system</keyword>
<dbReference type="SMART" id="SM00388">
    <property type="entry name" value="HisKA"/>
    <property type="match status" value="1"/>
</dbReference>
<evidence type="ECO:0000259" key="12">
    <source>
        <dbReference type="PROSITE" id="PS50110"/>
    </source>
</evidence>
<feature type="domain" description="PAS" evidence="13">
    <location>
        <begin position="321"/>
        <end position="395"/>
    </location>
</feature>
<feature type="domain" description="PAC" evidence="14">
    <location>
        <begin position="660"/>
        <end position="712"/>
    </location>
</feature>
<dbReference type="PANTHER" id="PTHR43304:SF1">
    <property type="entry name" value="PAC DOMAIN-CONTAINING PROTEIN"/>
    <property type="match status" value="1"/>
</dbReference>
<comment type="similarity">
    <text evidence="2">In the N-terminal section; belongs to the phytochrome family.</text>
</comment>
<dbReference type="Pfam" id="PF01590">
    <property type="entry name" value="GAF"/>
    <property type="match status" value="2"/>
</dbReference>
<gene>
    <name evidence="15" type="ORF">ACE1CC_33125</name>
</gene>
<dbReference type="SUPFAM" id="SSF55874">
    <property type="entry name" value="ATPase domain of HSP90 chaperone/DNA topoisomerase II/histidine kinase"/>
    <property type="match status" value="1"/>
</dbReference>
<dbReference type="Gene3D" id="3.40.50.2300">
    <property type="match status" value="1"/>
</dbReference>
<dbReference type="InterPro" id="IPR001610">
    <property type="entry name" value="PAC"/>
</dbReference>
<dbReference type="Pfam" id="PF00072">
    <property type="entry name" value="Response_reg"/>
    <property type="match status" value="1"/>
</dbReference>
<dbReference type="Pfam" id="PF08448">
    <property type="entry name" value="PAS_4"/>
    <property type="match status" value="1"/>
</dbReference>
<evidence type="ECO:0000256" key="1">
    <source>
        <dbReference type="ARBA" id="ARBA00000085"/>
    </source>
</evidence>
<dbReference type="Proteomes" id="UP001576774">
    <property type="component" value="Unassembled WGS sequence"/>
</dbReference>
<dbReference type="Gene3D" id="3.30.450.40">
    <property type="match status" value="2"/>
</dbReference>
<dbReference type="InterPro" id="IPR003661">
    <property type="entry name" value="HisK_dim/P_dom"/>
</dbReference>
<evidence type="ECO:0000256" key="5">
    <source>
        <dbReference type="ARBA" id="ARBA00022679"/>
    </source>
</evidence>
<dbReference type="InterPro" id="IPR003018">
    <property type="entry name" value="GAF"/>
</dbReference>
<dbReference type="InterPro" id="IPR013656">
    <property type="entry name" value="PAS_4"/>
</dbReference>
<comment type="caution">
    <text evidence="15">The sequence shown here is derived from an EMBL/GenBank/DDBJ whole genome shotgun (WGS) entry which is preliminary data.</text>
</comment>
<dbReference type="SMART" id="SM00086">
    <property type="entry name" value="PAC"/>
    <property type="match status" value="4"/>
</dbReference>
<dbReference type="PRINTS" id="PR00344">
    <property type="entry name" value="BCTRLSENSOR"/>
</dbReference>
<dbReference type="InterPro" id="IPR013767">
    <property type="entry name" value="PAS_fold"/>
</dbReference>
<dbReference type="InterPro" id="IPR000700">
    <property type="entry name" value="PAS-assoc_C"/>
</dbReference>
<dbReference type="NCBIfam" id="TIGR00229">
    <property type="entry name" value="sensory_box"/>
    <property type="match status" value="5"/>
</dbReference>
<dbReference type="InterPro" id="IPR003594">
    <property type="entry name" value="HATPase_dom"/>
</dbReference>
<keyword evidence="16" id="KW-1185">Reference proteome</keyword>
<dbReference type="InterPro" id="IPR011006">
    <property type="entry name" value="CheY-like_superfamily"/>
</dbReference>
<evidence type="ECO:0000259" key="13">
    <source>
        <dbReference type="PROSITE" id="PS50112"/>
    </source>
</evidence>
<dbReference type="SUPFAM" id="SSF47384">
    <property type="entry name" value="Homodimeric domain of signal transducing histidine kinase"/>
    <property type="match status" value="1"/>
</dbReference>
<dbReference type="SMART" id="SM00065">
    <property type="entry name" value="GAF"/>
    <property type="match status" value="2"/>
</dbReference>
<evidence type="ECO:0000259" key="10">
    <source>
        <dbReference type="PROSITE" id="PS50046"/>
    </source>
</evidence>
<dbReference type="Gene3D" id="1.10.287.130">
    <property type="match status" value="1"/>
</dbReference>
<dbReference type="SUPFAM" id="SSF55781">
    <property type="entry name" value="GAF domain-like"/>
    <property type="match status" value="2"/>
</dbReference>
<dbReference type="Pfam" id="PF00989">
    <property type="entry name" value="PAS"/>
    <property type="match status" value="1"/>
</dbReference>
<dbReference type="PROSITE" id="PS50110">
    <property type="entry name" value="RESPONSE_REGULATORY"/>
    <property type="match status" value="1"/>
</dbReference>
<dbReference type="Pfam" id="PF00512">
    <property type="entry name" value="HisKA"/>
    <property type="match status" value="1"/>
</dbReference>
<dbReference type="EMBL" id="JBHFNQ010000241">
    <property type="protein sequence ID" value="MFB2881719.1"/>
    <property type="molecule type" value="Genomic_DNA"/>
</dbReference>
<dbReference type="Gene3D" id="3.30.565.10">
    <property type="entry name" value="Histidine kinase-like ATPase, C-terminal domain"/>
    <property type="match status" value="1"/>
</dbReference>
<feature type="domain" description="PAC" evidence="14">
    <location>
        <begin position="532"/>
        <end position="584"/>
    </location>
</feature>
<feature type="domain" description="PAS" evidence="13">
    <location>
        <begin position="602"/>
        <end position="644"/>
    </location>
</feature>
<accession>A0ABV4XFZ8</accession>
<reference evidence="15 16" key="1">
    <citation type="submission" date="2024-09" db="EMBL/GenBank/DDBJ databases">
        <title>Floridaenema gen nov. (Aerosakkonemataceae, Aerosakkonematales ord. nov., Cyanobacteria) from benthic tropical and subtropical fresh waters, with the description of four new species.</title>
        <authorList>
            <person name="Moretto J.A."/>
            <person name="Berthold D.E."/>
            <person name="Lefler F.W."/>
            <person name="Huang I.-S."/>
            <person name="Laughinghouse H. IV."/>
        </authorList>
    </citation>
    <scope>NUCLEOTIDE SEQUENCE [LARGE SCALE GENOMIC DNA]</scope>
    <source>
        <strain evidence="15 16">BLCC-F46</strain>
    </source>
</reference>
<keyword evidence="4 8" id="KW-0597">Phosphoprotein</keyword>
<dbReference type="Gene3D" id="3.30.450.20">
    <property type="entry name" value="PAS domain"/>
    <property type="match status" value="5"/>
</dbReference>
<dbReference type="InterPro" id="IPR052162">
    <property type="entry name" value="Sensor_kinase/Photoreceptor"/>
</dbReference>
<dbReference type="RefSeq" id="WP_413274692.1">
    <property type="nucleotide sequence ID" value="NZ_JBHFNQ010000241.1"/>
</dbReference>
<keyword evidence="5" id="KW-0808">Transferase</keyword>
<protein>
    <recommendedName>
        <fullName evidence="3">histidine kinase</fullName>
        <ecNumber evidence="3">2.7.13.3</ecNumber>
    </recommendedName>
</protein>